<dbReference type="InterPro" id="IPR036852">
    <property type="entry name" value="Peptidase_S8/S53_dom_sf"/>
</dbReference>
<proteinExistence type="inferred from homology"/>
<comment type="similarity">
    <text evidence="6">Belongs to the peptidase S8 family.</text>
</comment>
<dbReference type="OrthoDB" id="4505576at2759"/>
<dbReference type="PROSITE" id="PS51892">
    <property type="entry name" value="SUBTILASE"/>
    <property type="match status" value="1"/>
</dbReference>
<dbReference type="EMBL" id="ML739467">
    <property type="protein sequence ID" value="KAE8348515.1"/>
    <property type="molecule type" value="Genomic_DNA"/>
</dbReference>
<name>A0A5N6YSN9_9EURO</name>
<evidence type="ECO:0000259" key="7">
    <source>
        <dbReference type="Pfam" id="PF00082"/>
    </source>
</evidence>
<organism evidence="8 9">
    <name type="scientific">Aspergillus coremiiformis</name>
    <dbReference type="NCBI Taxonomy" id="138285"/>
    <lineage>
        <taxon>Eukaryota</taxon>
        <taxon>Fungi</taxon>
        <taxon>Dikarya</taxon>
        <taxon>Ascomycota</taxon>
        <taxon>Pezizomycotina</taxon>
        <taxon>Eurotiomycetes</taxon>
        <taxon>Eurotiomycetidae</taxon>
        <taxon>Eurotiales</taxon>
        <taxon>Aspergillaceae</taxon>
        <taxon>Aspergillus</taxon>
        <taxon>Aspergillus subgen. Circumdati</taxon>
    </lineage>
</organism>
<sequence>MQTLYRYCEDVFRKVITKNPKIHECIKPGKLEGACCMIFVKDKFAKYIREYCMLESSREDIMKCLYQVGVKGAIFKWLRNQGVEQIVKVMVIDNEHPHYADSTIEEALKGFDVQIWDWKKVDLCSDTIYKSSSVLETVNLFMRWENDTDARLESNRDAFIEVLGKVELLNGQRLNVNANRDNMAVGCVSGFSDMRGFSERNPPWISCLEEFALFLCNAPKAAPVKIAIIDDGVDASYLNLHTKIAGGQRAYFAPLGRHGTWMASLISKLCPRPSLYIARLDEHPADGNRQITAKSAAKAVSWAVACKVDIISISWTIESSTADSQDIDALSDAIKSADDKGIVVICAASDQGVNSTETCYPARAGHCIKIGGANSSGRPLTWVRDDRVEFLFPGQAIPFETPGTASVTCESGSSIATVVVSGLAGLLLYGSCLLDSHHDSLFFRNMQNMKSAFRALAKDKEKRVLDVESFFSVKFQNLLVKKGNWTQAEKHAKYQSTVVKDTAWDPKSQGVLAELLNELQGK</sequence>
<feature type="domain" description="Peptidase S8/S53" evidence="7">
    <location>
        <begin position="224"/>
        <end position="428"/>
    </location>
</feature>
<feature type="active site" description="Charge relay system" evidence="6">
    <location>
        <position position="258"/>
    </location>
</feature>
<keyword evidence="1 6" id="KW-0645">Protease</keyword>
<keyword evidence="4 6" id="KW-0720">Serine protease</keyword>
<dbReference type="SUPFAM" id="SSF52743">
    <property type="entry name" value="Subtilisin-like"/>
    <property type="match status" value="1"/>
</dbReference>
<evidence type="ECO:0000256" key="1">
    <source>
        <dbReference type="ARBA" id="ARBA00022670"/>
    </source>
</evidence>
<dbReference type="InterPro" id="IPR000209">
    <property type="entry name" value="Peptidase_S8/S53_dom"/>
</dbReference>
<evidence type="ECO:0000256" key="4">
    <source>
        <dbReference type="ARBA" id="ARBA00022825"/>
    </source>
</evidence>
<dbReference type="Gene3D" id="3.40.50.200">
    <property type="entry name" value="Peptidase S8/S53 domain"/>
    <property type="match status" value="1"/>
</dbReference>
<dbReference type="GO" id="GO:0004252">
    <property type="term" value="F:serine-type endopeptidase activity"/>
    <property type="evidence" value="ECO:0007669"/>
    <property type="project" value="UniProtKB-UniRule"/>
</dbReference>
<reference evidence="9" key="1">
    <citation type="submission" date="2019-04" db="EMBL/GenBank/DDBJ databases">
        <title>Friends and foes A comparative genomics studyof 23 Aspergillus species from section Flavi.</title>
        <authorList>
            <consortium name="DOE Joint Genome Institute"/>
            <person name="Kjaerbolling I."/>
            <person name="Vesth T."/>
            <person name="Frisvad J.C."/>
            <person name="Nybo J.L."/>
            <person name="Theobald S."/>
            <person name="Kildgaard S."/>
            <person name="Isbrandt T."/>
            <person name="Kuo A."/>
            <person name="Sato A."/>
            <person name="Lyhne E.K."/>
            <person name="Kogle M.E."/>
            <person name="Wiebenga A."/>
            <person name="Kun R.S."/>
            <person name="Lubbers R.J."/>
            <person name="Makela M.R."/>
            <person name="Barry K."/>
            <person name="Chovatia M."/>
            <person name="Clum A."/>
            <person name="Daum C."/>
            <person name="Haridas S."/>
            <person name="He G."/>
            <person name="LaButti K."/>
            <person name="Lipzen A."/>
            <person name="Mondo S."/>
            <person name="Riley R."/>
            <person name="Salamov A."/>
            <person name="Simmons B.A."/>
            <person name="Magnuson J.K."/>
            <person name="Henrissat B."/>
            <person name="Mortensen U.H."/>
            <person name="Larsen T.O."/>
            <person name="Devries R.P."/>
            <person name="Grigoriev I.V."/>
            <person name="Machida M."/>
            <person name="Baker S.E."/>
            <person name="Andersen M.R."/>
        </authorList>
    </citation>
    <scope>NUCLEOTIDE SEQUENCE [LARGE SCALE GENOMIC DNA]</scope>
    <source>
        <strain evidence="9">CBS 553.77</strain>
    </source>
</reference>
<feature type="active site" description="Charge relay system" evidence="6">
    <location>
        <position position="414"/>
    </location>
</feature>
<keyword evidence="3 6" id="KW-0378">Hydrolase</keyword>
<dbReference type="InterPro" id="IPR015500">
    <property type="entry name" value="Peptidase_S8_subtilisin-rel"/>
</dbReference>
<gene>
    <name evidence="8" type="ORF">BDV28DRAFT_152756</name>
</gene>
<keyword evidence="5" id="KW-0865">Zymogen</keyword>
<evidence type="ECO:0000256" key="6">
    <source>
        <dbReference type="PROSITE-ProRule" id="PRU01240"/>
    </source>
</evidence>
<evidence type="ECO:0000313" key="9">
    <source>
        <dbReference type="Proteomes" id="UP000327118"/>
    </source>
</evidence>
<accession>A0A5N6YSN9</accession>
<keyword evidence="9" id="KW-1185">Reference proteome</keyword>
<dbReference type="GO" id="GO:0006508">
    <property type="term" value="P:proteolysis"/>
    <property type="evidence" value="ECO:0007669"/>
    <property type="project" value="UniProtKB-KW"/>
</dbReference>
<dbReference type="Proteomes" id="UP000327118">
    <property type="component" value="Unassembled WGS sequence"/>
</dbReference>
<evidence type="ECO:0000313" key="8">
    <source>
        <dbReference type="EMBL" id="KAE8348515.1"/>
    </source>
</evidence>
<feature type="active site" description="Charge relay system" evidence="6">
    <location>
        <position position="230"/>
    </location>
</feature>
<dbReference type="Pfam" id="PF00082">
    <property type="entry name" value="Peptidase_S8"/>
    <property type="match status" value="1"/>
</dbReference>
<evidence type="ECO:0000256" key="2">
    <source>
        <dbReference type="ARBA" id="ARBA00022729"/>
    </source>
</evidence>
<keyword evidence="2" id="KW-0732">Signal</keyword>
<dbReference type="PRINTS" id="PR00723">
    <property type="entry name" value="SUBTILISIN"/>
</dbReference>
<protein>
    <submittedName>
        <fullName evidence="8">Peptidase S8/S53 domain-containing protein</fullName>
    </submittedName>
</protein>
<evidence type="ECO:0000256" key="5">
    <source>
        <dbReference type="ARBA" id="ARBA00023145"/>
    </source>
</evidence>
<dbReference type="AlphaFoldDB" id="A0A5N6YSN9"/>
<evidence type="ECO:0000256" key="3">
    <source>
        <dbReference type="ARBA" id="ARBA00022801"/>
    </source>
</evidence>